<feature type="domain" description="AAA ATPase AAA+ lid" evidence="1">
    <location>
        <begin position="75"/>
        <end position="110"/>
    </location>
</feature>
<evidence type="ECO:0000259" key="1">
    <source>
        <dbReference type="Pfam" id="PF17862"/>
    </source>
</evidence>
<dbReference type="SUPFAM" id="SSF53098">
    <property type="entry name" value="Ribonuclease H-like"/>
    <property type="match status" value="1"/>
</dbReference>
<accession>E4XSU8</accession>
<dbReference type="InParanoid" id="E4XSU8"/>
<dbReference type="GO" id="GO:0051013">
    <property type="term" value="P:microtubule severing"/>
    <property type="evidence" value="ECO:0007669"/>
    <property type="project" value="TreeGrafter"/>
</dbReference>
<evidence type="ECO:0000313" key="2">
    <source>
        <dbReference type="EMBL" id="CBY12807.1"/>
    </source>
</evidence>
<name>E4XSU8_OIKDI</name>
<dbReference type="GO" id="GO:0015630">
    <property type="term" value="C:microtubule cytoskeleton"/>
    <property type="evidence" value="ECO:0007669"/>
    <property type="project" value="TreeGrafter"/>
</dbReference>
<proteinExistence type="predicted"/>
<reference evidence="2" key="1">
    <citation type="journal article" date="2010" name="Science">
        <title>Plasticity of animal genome architecture unmasked by rapid evolution of a pelagic tunicate.</title>
        <authorList>
            <person name="Denoeud F."/>
            <person name="Henriet S."/>
            <person name="Mungpakdee S."/>
            <person name="Aury J.M."/>
            <person name="Da Silva C."/>
            <person name="Brinkmann H."/>
            <person name="Mikhaleva J."/>
            <person name="Olsen L.C."/>
            <person name="Jubin C."/>
            <person name="Canestro C."/>
            <person name="Bouquet J.M."/>
            <person name="Danks G."/>
            <person name="Poulain J."/>
            <person name="Campsteijn C."/>
            <person name="Adamski M."/>
            <person name="Cross I."/>
            <person name="Yadetie F."/>
            <person name="Muffato M."/>
            <person name="Louis A."/>
            <person name="Butcher S."/>
            <person name="Tsagkogeorga G."/>
            <person name="Konrad A."/>
            <person name="Singh S."/>
            <person name="Jensen M.F."/>
            <person name="Cong E.H."/>
            <person name="Eikeseth-Otteraa H."/>
            <person name="Noel B."/>
            <person name="Anthouard V."/>
            <person name="Porcel B.M."/>
            <person name="Kachouri-Lafond R."/>
            <person name="Nishino A."/>
            <person name="Ugolini M."/>
            <person name="Chourrout P."/>
            <person name="Nishida H."/>
            <person name="Aasland R."/>
            <person name="Huzurbazar S."/>
            <person name="Westhof E."/>
            <person name="Delsuc F."/>
            <person name="Lehrach H."/>
            <person name="Reinhardt R."/>
            <person name="Weissenbach J."/>
            <person name="Roy S.W."/>
            <person name="Artiguenave F."/>
            <person name="Postlethwait J.H."/>
            <person name="Manak J.R."/>
            <person name="Thompson E.M."/>
            <person name="Jaillon O."/>
            <person name="Du Pasquier L."/>
            <person name="Boudinot P."/>
            <person name="Liberles D.A."/>
            <person name="Volff J.N."/>
            <person name="Philippe H."/>
            <person name="Lenhard B."/>
            <person name="Roest Crollius H."/>
            <person name="Wincker P."/>
            <person name="Chourrout D."/>
        </authorList>
    </citation>
    <scope>NUCLEOTIDE SEQUENCE [LARGE SCALE GENOMIC DNA]</scope>
</reference>
<gene>
    <name evidence="2" type="ORF">GSOID_T00002866001</name>
</gene>
<dbReference type="Gene3D" id="1.10.8.60">
    <property type="match status" value="1"/>
</dbReference>
<dbReference type="Gene3D" id="3.40.50.300">
    <property type="entry name" value="P-loop containing nucleotide triphosphate hydrolases"/>
    <property type="match status" value="1"/>
</dbReference>
<dbReference type="Proteomes" id="UP000001307">
    <property type="component" value="Unassembled WGS sequence"/>
</dbReference>
<dbReference type="PANTHER" id="PTHR23074">
    <property type="entry name" value="AAA DOMAIN-CONTAINING"/>
    <property type="match status" value="1"/>
</dbReference>
<dbReference type="EMBL" id="FN653140">
    <property type="protein sequence ID" value="CBY12807.1"/>
    <property type="molecule type" value="Genomic_DNA"/>
</dbReference>
<dbReference type="InterPro" id="IPR050304">
    <property type="entry name" value="MT-severing_AAA_ATPase"/>
</dbReference>
<dbReference type="InterPro" id="IPR027417">
    <property type="entry name" value="P-loop_NTPase"/>
</dbReference>
<dbReference type="SUPFAM" id="SSF52540">
    <property type="entry name" value="P-loop containing nucleoside triphosphate hydrolases"/>
    <property type="match status" value="1"/>
</dbReference>
<dbReference type="OrthoDB" id="191529at2759"/>
<dbReference type="GO" id="GO:0016887">
    <property type="term" value="F:ATP hydrolysis activity"/>
    <property type="evidence" value="ECO:0007669"/>
    <property type="project" value="TreeGrafter"/>
</dbReference>
<dbReference type="Pfam" id="PF17862">
    <property type="entry name" value="AAA_lid_3"/>
    <property type="match status" value="1"/>
</dbReference>
<protein>
    <recommendedName>
        <fullName evidence="1">AAA ATPase AAA+ lid domain-containing protein</fullName>
    </recommendedName>
</protein>
<organism evidence="2">
    <name type="scientific">Oikopleura dioica</name>
    <name type="common">Tunicate</name>
    <dbReference type="NCBI Taxonomy" id="34765"/>
    <lineage>
        <taxon>Eukaryota</taxon>
        <taxon>Metazoa</taxon>
        <taxon>Chordata</taxon>
        <taxon>Tunicata</taxon>
        <taxon>Appendicularia</taxon>
        <taxon>Copelata</taxon>
        <taxon>Oikopleuridae</taxon>
        <taxon>Oikopleura</taxon>
    </lineage>
</organism>
<keyword evidence="3" id="KW-1185">Reference proteome</keyword>
<evidence type="ECO:0000313" key="3">
    <source>
        <dbReference type="Proteomes" id="UP000001307"/>
    </source>
</evidence>
<dbReference type="AlphaFoldDB" id="E4XSU8"/>
<dbReference type="InterPro" id="IPR041569">
    <property type="entry name" value="AAA_lid_3"/>
</dbReference>
<dbReference type="PANTHER" id="PTHR23074:SF19">
    <property type="entry name" value="KATANIN P60 ATPASE-CONTAINING SUBUNIT A1"/>
    <property type="match status" value="1"/>
</dbReference>
<sequence>MLTFNNAFKPNEAETDKIDRIDTSNQVSNSALWDAFSIDEALRRRLEKRIYIPLPCADTRKQLLEISLNDIETADLDLDDLASRMHNYSGADINNVARDTALMCLRDLLQFSLPRRSAPPAGFADEDLNCAGFLGDLVNVDAKTKLEREITRFKNFEIETYFEWTRTNMNIPKCIEFLDSHTFPILAKVIRIAFQTPAGTGILERFFSTLKYIFTTERSRMSEETLSNENKSTSQELYSYSAYY</sequence>
<dbReference type="InterPro" id="IPR012337">
    <property type="entry name" value="RNaseH-like_sf"/>
</dbReference>